<dbReference type="InterPro" id="IPR050801">
    <property type="entry name" value="Ca-Dep_Lectins_ImmuneDev"/>
</dbReference>
<dbReference type="PANTHER" id="PTHR22801:SF63">
    <property type="entry name" value="C-TYPE LECTIN DOMAIN-CONTAINING PROTEIN"/>
    <property type="match status" value="1"/>
</dbReference>
<evidence type="ECO:0000256" key="2">
    <source>
        <dbReference type="SAM" id="SignalP"/>
    </source>
</evidence>
<evidence type="ECO:0000313" key="4">
    <source>
        <dbReference type="EMBL" id="KAG7177365.1"/>
    </source>
</evidence>
<feature type="region of interest" description="Disordered" evidence="1">
    <location>
        <begin position="29"/>
        <end position="62"/>
    </location>
</feature>
<evidence type="ECO:0000313" key="5">
    <source>
        <dbReference type="Proteomes" id="UP000747542"/>
    </source>
</evidence>
<protein>
    <submittedName>
        <fullName evidence="4">C-type lectin-like 39</fullName>
    </submittedName>
</protein>
<organism evidence="4 5">
    <name type="scientific">Homarus americanus</name>
    <name type="common">American lobster</name>
    <dbReference type="NCBI Taxonomy" id="6706"/>
    <lineage>
        <taxon>Eukaryota</taxon>
        <taxon>Metazoa</taxon>
        <taxon>Ecdysozoa</taxon>
        <taxon>Arthropoda</taxon>
        <taxon>Crustacea</taxon>
        <taxon>Multicrustacea</taxon>
        <taxon>Malacostraca</taxon>
        <taxon>Eumalacostraca</taxon>
        <taxon>Eucarida</taxon>
        <taxon>Decapoda</taxon>
        <taxon>Pleocyemata</taxon>
        <taxon>Astacidea</taxon>
        <taxon>Nephropoidea</taxon>
        <taxon>Nephropidae</taxon>
        <taxon>Homarus</taxon>
    </lineage>
</organism>
<accession>A0A8J5NBJ8</accession>
<dbReference type="PROSITE" id="PS00615">
    <property type="entry name" value="C_TYPE_LECTIN_1"/>
    <property type="match status" value="1"/>
</dbReference>
<sequence length="224" mass="24077">MVILYVLLLASAVMGAVINTTTTAAPSVTKKATTAASSVTKEATTEGTDATTESNATANESADSIPTAMTGSLVAALTNAINKYLEVTKAVDHVTHCPYPYSIVLDECFYIGRQKMSWIDARTHCQGMKGDLASPNNIYALKAFLIDKLDSAAVFVGATDQEKEGSWSWLDGRNIVENDFSEGEPNNHKGIENCAGLDTEKVRVLNDRDCSDHIQFVCEFQLGG</sequence>
<evidence type="ECO:0000259" key="3">
    <source>
        <dbReference type="PROSITE" id="PS50041"/>
    </source>
</evidence>
<comment type="caution">
    <text evidence="4">The sequence shown here is derived from an EMBL/GenBank/DDBJ whole genome shotgun (WGS) entry which is preliminary data.</text>
</comment>
<feature type="chain" id="PRO_5035319475" evidence="2">
    <location>
        <begin position="16"/>
        <end position="224"/>
    </location>
</feature>
<dbReference type="Proteomes" id="UP000747542">
    <property type="component" value="Unassembled WGS sequence"/>
</dbReference>
<keyword evidence="5" id="KW-1185">Reference proteome</keyword>
<feature type="signal peptide" evidence="2">
    <location>
        <begin position="1"/>
        <end position="15"/>
    </location>
</feature>
<dbReference type="EMBL" id="JAHLQT010002395">
    <property type="protein sequence ID" value="KAG7177365.1"/>
    <property type="molecule type" value="Genomic_DNA"/>
</dbReference>
<dbReference type="OrthoDB" id="6339681at2759"/>
<dbReference type="PANTHER" id="PTHR22801">
    <property type="entry name" value="LITHOSTATHINE"/>
    <property type="match status" value="1"/>
</dbReference>
<gene>
    <name evidence="4" type="primary">Clec-L39</name>
    <name evidence="4" type="ORF">Hamer_G022514</name>
</gene>
<reference evidence="4" key="1">
    <citation type="journal article" date="2021" name="Sci. Adv.">
        <title>The American lobster genome reveals insights on longevity, neural, and immune adaptations.</title>
        <authorList>
            <person name="Polinski J.M."/>
            <person name="Zimin A.V."/>
            <person name="Clark K.F."/>
            <person name="Kohn A.B."/>
            <person name="Sadowski N."/>
            <person name="Timp W."/>
            <person name="Ptitsyn A."/>
            <person name="Khanna P."/>
            <person name="Romanova D.Y."/>
            <person name="Williams P."/>
            <person name="Greenwood S.J."/>
            <person name="Moroz L.L."/>
            <person name="Walt D.R."/>
            <person name="Bodnar A.G."/>
        </authorList>
    </citation>
    <scope>NUCLEOTIDE SEQUENCE</scope>
    <source>
        <strain evidence="4">GMGI-L3</strain>
    </source>
</reference>
<dbReference type="InterPro" id="IPR001304">
    <property type="entry name" value="C-type_lectin-like"/>
</dbReference>
<dbReference type="AlphaFoldDB" id="A0A8J5NBJ8"/>
<feature type="domain" description="C-type lectin" evidence="3">
    <location>
        <begin position="104"/>
        <end position="219"/>
    </location>
</feature>
<proteinExistence type="predicted"/>
<dbReference type="SMART" id="SM00034">
    <property type="entry name" value="CLECT"/>
    <property type="match status" value="1"/>
</dbReference>
<dbReference type="Pfam" id="PF00059">
    <property type="entry name" value="Lectin_C"/>
    <property type="match status" value="1"/>
</dbReference>
<keyword evidence="2" id="KW-0732">Signal</keyword>
<feature type="compositionally biased region" description="Low complexity" evidence="1">
    <location>
        <begin position="29"/>
        <end position="53"/>
    </location>
</feature>
<dbReference type="PROSITE" id="PS50041">
    <property type="entry name" value="C_TYPE_LECTIN_2"/>
    <property type="match status" value="1"/>
</dbReference>
<evidence type="ECO:0000256" key="1">
    <source>
        <dbReference type="SAM" id="MobiDB-lite"/>
    </source>
</evidence>
<name>A0A8J5NBJ8_HOMAM</name>
<dbReference type="InterPro" id="IPR018378">
    <property type="entry name" value="C-type_lectin_CS"/>
</dbReference>